<dbReference type="SUPFAM" id="SSF55166">
    <property type="entry name" value="Hedgehog/DD-peptidase"/>
    <property type="match status" value="1"/>
</dbReference>
<dbReference type="InterPro" id="IPR039561">
    <property type="entry name" value="Peptidase_M15C"/>
</dbReference>
<dbReference type="EC" id="3.4.-.-" evidence="2"/>
<dbReference type="Proteomes" id="UP000254060">
    <property type="component" value="Unassembled WGS sequence"/>
</dbReference>
<organism evidence="2 3">
    <name type="scientific">Exiguobacterium aurantiacum</name>
    <dbReference type="NCBI Taxonomy" id="33987"/>
    <lineage>
        <taxon>Bacteria</taxon>
        <taxon>Bacillati</taxon>
        <taxon>Bacillota</taxon>
        <taxon>Bacilli</taxon>
        <taxon>Bacillales</taxon>
        <taxon>Bacillales Family XII. Incertae Sedis</taxon>
        <taxon>Exiguobacterium</taxon>
    </lineage>
</organism>
<dbReference type="EMBL" id="UGGP01000001">
    <property type="protein sequence ID" value="STO08418.1"/>
    <property type="molecule type" value="Genomic_DNA"/>
</dbReference>
<dbReference type="STRING" id="1397694.GCA_000702585_02284"/>
<dbReference type="OrthoDB" id="9799970at2"/>
<dbReference type="Gene3D" id="3.30.1380.10">
    <property type="match status" value="1"/>
</dbReference>
<evidence type="ECO:0000313" key="3">
    <source>
        <dbReference type="Proteomes" id="UP000254060"/>
    </source>
</evidence>
<accession>A0A377FUJ4</accession>
<dbReference type="Pfam" id="PF13539">
    <property type="entry name" value="Peptidase_M15_4"/>
    <property type="match status" value="1"/>
</dbReference>
<keyword evidence="2" id="KW-0378">Hydrolase</keyword>
<dbReference type="AlphaFoldDB" id="A0A377FUJ4"/>
<name>A0A377FUJ4_9BACL</name>
<reference evidence="2 3" key="1">
    <citation type="submission" date="2018-06" db="EMBL/GenBank/DDBJ databases">
        <authorList>
            <consortium name="Pathogen Informatics"/>
            <person name="Doyle S."/>
        </authorList>
    </citation>
    <scope>NUCLEOTIDE SEQUENCE [LARGE SCALE GENOMIC DNA]</scope>
    <source>
        <strain evidence="2 3">NCTC13163</strain>
    </source>
</reference>
<protein>
    <submittedName>
        <fullName evidence="2">Peptidoglycan L-alanyl-D-glutamate endopeptidase CwlK</fullName>
        <ecNumber evidence="2">3.4.-.-</ecNumber>
    </submittedName>
</protein>
<evidence type="ECO:0000313" key="2">
    <source>
        <dbReference type="EMBL" id="STO08418.1"/>
    </source>
</evidence>
<dbReference type="CDD" id="cd14845">
    <property type="entry name" value="L-Ala-D-Glu_peptidase_like"/>
    <property type="match status" value="1"/>
</dbReference>
<feature type="domain" description="Peptidase M15C" evidence="1">
    <location>
        <begin position="116"/>
        <end position="185"/>
    </location>
</feature>
<dbReference type="InterPro" id="IPR009045">
    <property type="entry name" value="Zn_M74/Hedgehog-like"/>
</dbReference>
<dbReference type="GO" id="GO:0008233">
    <property type="term" value="F:peptidase activity"/>
    <property type="evidence" value="ECO:0007669"/>
    <property type="project" value="InterPro"/>
</dbReference>
<gene>
    <name evidence="2" type="primary">cwlK</name>
    <name evidence="2" type="ORF">NCTC13163_01788</name>
</gene>
<proteinExistence type="predicted"/>
<sequence length="217" mass="24263">MKWTGILTLAMVAFLVGIFLAYSYTQPGPMPWIDEPSFEAGMCERSPRSEQTIVDRSDKAFVNLHPHVRQRSELFVRLAHSCLGLEVRLTSGYRSAEEQTALYAQGRSKPGQVVTNAKAGQSYHNYGLAVDFVIIHDNRADYDLSSDHNRSGVPDWQELGELGKALGFEWGGDWRNFPDYPHLQMDFGLSIRQLAAGKRPAEQATVPLADVLQPLVD</sequence>
<evidence type="ECO:0000259" key="1">
    <source>
        <dbReference type="Pfam" id="PF13539"/>
    </source>
</evidence>